<dbReference type="Pfam" id="PF13439">
    <property type="entry name" value="Glyco_transf_4"/>
    <property type="match status" value="1"/>
</dbReference>
<name>A0A916JFC3_9BACT</name>
<evidence type="ECO:0000259" key="1">
    <source>
        <dbReference type="Pfam" id="PF00534"/>
    </source>
</evidence>
<dbReference type="SUPFAM" id="SSF53756">
    <property type="entry name" value="UDP-Glycosyltransferase/glycogen phosphorylase"/>
    <property type="match status" value="1"/>
</dbReference>
<dbReference type="Pfam" id="PF00534">
    <property type="entry name" value="Glycos_transf_1"/>
    <property type="match status" value="1"/>
</dbReference>
<feature type="domain" description="Glycosyl transferase family 1" evidence="1">
    <location>
        <begin position="194"/>
        <end position="343"/>
    </location>
</feature>
<dbReference type="AlphaFoldDB" id="A0A916JFC3"/>
<accession>A0A916JFC3</accession>
<feature type="domain" description="Glycosyltransferase subfamily 4-like N-terminal" evidence="2">
    <location>
        <begin position="13"/>
        <end position="173"/>
    </location>
</feature>
<dbReference type="GO" id="GO:0016757">
    <property type="term" value="F:glycosyltransferase activity"/>
    <property type="evidence" value="ECO:0007669"/>
    <property type="project" value="InterPro"/>
</dbReference>
<dbReference type="PANTHER" id="PTHR12526">
    <property type="entry name" value="GLYCOSYLTRANSFERASE"/>
    <property type="match status" value="1"/>
</dbReference>
<dbReference type="Proteomes" id="UP000680038">
    <property type="component" value="Unassembled WGS sequence"/>
</dbReference>
<proteinExistence type="predicted"/>
<dbReference type="Gene3D" id="3.40.50.2000">
    <property type="entry name" value="Glycogen Phosphorylase B"/>
    <property type="match status" value="2"/>
</dbReference>
<dbReference type="RefSeq" id="WP_215240275.1">
    <property type="nucleotide sequence ID" value="NZ_CAJRAF010000002.1"/>
</dbReference>
<evidence type="ECO:0000313" key="4">
    <source>
        <dbReference type="Proteomes" id="UP000680038"/>
    </source>
</evidence>
<sequence>MTILHIINNLSHGGAERILVDTAPSYSSLGHDITILQLNDKNSSSEYLATLERSGIKCLTLGQFGLYSPVKIIQLVNHLNKNDYDILHVHLFPALYWVAIASKFTRRQIQLVFTEHSTENKRFGKPYLRHLESWIYNSYTKVIVISEAIKSKLDRWANITDKIELIRNGVNVNQFIEAKSYPDSYWETQFSIPAGAMKLMMTARFGFPKDHITLIESLKFLPDYCYLILAGNGPNVEYVKHYVDANGLSNRIRFAGFRMDIPSLMKSVNLNILSSQYEGMSGVTLEALASGVPFLGSNVKGINDVVPDDRFLFEAGNSYALAQKIDTILFKDIEMQKSMITEGLKYVRKFDVSLMIDKHINLYKGLLKR</sequence>
<reference evidence="3" key="1">
    <citation type="submission" date="2021-04" db="EMBL/GenBank/DDBJ databases">
        <authorList>
            <person name="Rodrigo-Torres L."/>
            <person name="Arahal R. D."/>
            <person name="Lucena T."/>
        </authorList>
    </citation>
    <scope>NUCLEOTIDE SEQUENCE</scope>
    <source>
        <strain evidence="3">CECT 9275</strain>
    </source>
</reference>
<evidence type="ECO:0000259" key="2">
    <source>
        <dbReference type="Pfam" id="PF13439"/>
    </source>
</evidence>
<dbReference type="InterPro" id="IPR001296">
    <property type="entry name" value="Glyco_trans_1"/>
</dbReference>
<organism evidence="3 4">
    <name type="scientific">Dyadobacter helix</name>
    <dbReference type="NCBI Taxonomy" id="2822344"/>
    <lineage>
        <taxon>Bacteria</taxon>
        <taxon>Pseudomonadati</taxon>
        <taxon>Bacteroidota</taxon>
        <taxon>Cytophagia</taxon>
        <taxon>Cytophagales</taxon>
        <taxon>Spirosomataceae</taxon>
        <taxon>Dyadobacter</taxon>
    </lineage>
</organism>
<comment type="caution">
    <text evidence="3">The sequence shown here is derived from an EMBL/GenBank/DDBJ whole genome shotgun (WGS) entry which is preliminary data.</text>
</comment>
<evidence type="ECO:0008006" key="5">
    <source>
        <dbReference type="Google" id="ProtNLM"/>
    </source>
</evidence>
<dbReference type="InterPro" id="IPR028098">
    <property type="entry name" value="Glyco_trans_4-like_N"/>
</dbReference>
<evidence type="ECO:0000313" key="3">
    <source>
        <dbReference type="EMBL" id="CAG5006498.1"/>
    </source>
</evidence>
<protein>
    <recommendedName>
        <fullName evidence="5">Glycosyltransferase</fullName>
    </recommendedName>
</protein>
<keyword evidence="4" id="KW-1185">Reference proteome</keyword>
<dbReference type="EMBL" id="CAJRAF010000002">
    <property type="protein sequence ID" value="CAG5006498.1"/>
    <property type="molecule type" value="Genomic_DNA"/>
</dbReference>
<gene>
    <name evidence="3" type="ORF">DYBT9275_03831</name>
</gene>